<organism evidence="2 3">
    <name type="scientific">Podospora fimiseda</name>
    <dbReference type="NCBI Taxonomy" id="252190"/>
    <lineage>
        <taxon>Eukaryota</taxon>
        <taxon>Fungi</taxon>
        <taxon>Dikarya</taxon>
        <taxon>Ascomycota</taxon>
        <taxon>Pezizomycotina</taxon>
        <taxon>Sordariomycetes</taxon>
        <taxon>Sordariomycetidae</taxon>
        <taxon>Sordariales</taxon>
        <taxon>Podosporaceae</taxon>
        <taxon>Podospora</taxon>
    </lineage>
</organism>
<dbReference type="Proteomes" id="UP001301958">
    <property type="component" value="Unassembled WGS sequence"/>
</dbReference>
<evidence type="ECO:0000259" key="1">
    <source>
        <dbReference type="Pfam" id="PF06985"/>
    </source>
</evidence>
<evidence type="ECO:0000313" key="3">
    <source>
        <dbReference type="Proteomes" id="UP001301958"/>
    </source>
</evidence>
<dbReference type="AlphaFoldDB" id="A0AAN7BIZ6"/>
<feature type="domain" description="Heterokaryon incompatibility" evidence="1">
    <location>
        <begin position="1"/>
        <end position="77"/>
    </location>
</feature>
<gene>
    <name evidence="2" type="ORF">QBC38DRAFT_24761</name>
</gene>
<name>A0AAN7BIZ6_9PEZI</name>
<comment type="caution">
    <text evidence="2">The sequence shown here is derived from an EMBL/GenBank/DDBJ whole genome shotgun (WGS) entry which is preliminary data.</text>
</comment>
<reference evidence="2" key="1">
    <citation type="journal article" date="2023" name="Mol. Phylogenet. Evol.">
        <title>Genome-scale phylogeny and comparative genomics of the fungal order Sordariales.</title>
        <authorList>
            <person name="Hensen N."/>
            <person name="Bonometti L."/>
            <person name="Westerberg I."/>
            <person name="Brannstrom I.O."/>
            <person name="Guillou S."/>
            <person name="Cros-Aarteil S."/>
            <person name="Calhoun S."/>
            <person name="Haridas S."/>
            <person name="Kuo A."/>
            <person name="Mondo S."/>
            <person name="Pangilinan J."/>
            <person name="Riley R."/>
            <person name="LaButti K."/>
            <person name="Andreopoulos B."/>
            <person name="Lipzen A."/>
            <person name="Chen C."/>
            <person name="Yan M."/>
            <person name="Daum C."/>
            <person name="Ng V."/>
            <person name="Clum A."/>
            <person name="Steindorff A."/>
            <person name="Ohm R.A."/>
            <person name="Martin F."/>
            <person name="Silar P."/>
            <person name="Natvig D.O."/>
            <person name="Lalanne C."/>
            <person name="Gautier V."/>
            <person name="Ament-Velasquez S.L."/>
            <person name="Kruys A."/>
            <person name="Hutchinson M.I."/>
            <person name="Powell A.J."/>
            <person name="Barry K."/>
            <person name="Miller A.N."/>
            <person name="Grigoriev I.V."/>
            <person name="Debuchy R."/>
            <person name="Gladieux P."/>
            <person name="Hiltunen Thoren M."/>
            <person name="Johannesson H."/>
        </authorList>
    </citation>
    <scope>NUCLEOTIDE SEQUENCE</scope>
    <source>
        <strain evidence="2">CBS 990.96</strain>
    </source>
</reference>
<proteinExistence type="predicted"/>
<sequence>MPDIYIRAKTVLIYLGDPLDEEHVGLQILQNLRARSKRLNISDAGDEMPTTDPTPMHRTVDSLSRHRYFSRVWILQEIALARDAVVLCGRYEVSWRDLQEQVKVLRAEAWPIWLKKWHSDHLSTLQVPNVMIINPPSYRDKSNLLDLLDYARDSQATDPRDKVFELFGLISCAPALGLIADYNAGVEQAYLDAALLIAETRGLGNLLVRALGPRQQKGLPLWVPDWSVSRPSDVNEILLSPIQKLGKQTENQITIDKIRQEIAFRGARVCALVNFVVWGHKVDAFISGRHKTRVSTVAQFEHLASTFDDSATLVCYTLIYSHNVPIWNLFPTGTGDISGAYLFRPLHGSARMFLLSSRKDGFCFLGICVVHYNPRVRTFPSPSRALASYIKDAILKAGPPPGISLESVVPPIVERLSPLGQDLDEMISVFLAPFKRALDKYSKDTAMLNDEITRLLALYQHTEES</sequence>
<reference evidence="2" key="2">
    <citation type="submission" date="2023-05" db="EMBL/GenBank/DDBJ databases">
        <authorList>
            <consortium name="Lawrence Berkeley National Laboratory"/>
            <person name="Steindorff A."/>
            <person name="Hensen N."/>
            <person name="Bonometti L."/>
            <person name="Westerberg I."/>
            <person name="Brannstrom I.O."/>
            <person name="Guillou S."/>
            <person name="Cros-Aarteil S."/>
            <person name="Calhoun S."/>
            <person name="Haridas S."/>
            <person name="Kuo A."/>
            <person name="Mondo S."/>
            <person name="Pangilinan J."/>
            <person name="Riley R."/>
            <person name="Labutti K."/>
            <person name="Andreopoulos B."/>
            <person name="Lipzen A."/>
            <person name="Chen C."/>
            <person name="Yanf M."/>
            <person name="Daum C."/>
            <person name="Ng V."/>
            <person name="Clum A."/>
            <person name="Ohm R."/>
            <person name="Martin F."/>
            <person name="Silar P."/>
            <person name="Natvig D."/>
            <person name="Lalanne C."/>
            <person name="Gautier V."/>
            <person name="Ament-Velasquez S.L."/>
            <person name="Kruys A."/>
            <person name="Hutchinson M.I."/>
            <person name="Powell A.J."/>
            <person name="Barry K."/>
            <person name="Miller A.N."/>
            <person name="Grigoriev I.V."/>
            <person name="Debuchy R."/>
            <person name="Gladieux P."/>
            <person name="Thoren M.H."/>
            <person name="Johannesson H."/>
        </authorList>
    </citation>
    <scope>NUCLEOTIDE SEQUENCE</scope>
    <source>
        <strain evidence="2">CBS 990.96</strain>
    </source>
</reference>
<protein>
    <recommendedName>
        <fullName evidence="1">Heterokaryon incompatibility domain-containing protein</fullName>
    </recommendedName>
</protein>
<dbReference type="PANTHER" id="PTHR24148:SF73">
    <property type="entry name" value="HET DOMAIN PROTEIN (AFU_ORTHOLOGUE AFUA_8G01020)"/>
    <property type="match status" value="1"/>
</dbReference>
<dbReference type="Pfam" id="PF06985">
    <property type="entry name" value="HET"/>
    <property type="match status" value="1"/>
</dbReference>
<dbReference type="InterPro" id="IPR052895">
    <property type="entry name" value="HetReg/Transcr_Mod"/>
</dbReference>
<dbReference type="EMBL" id="MU865398">
    <property type="protein sequence ID" value="KAK4224280.1"/>
    <property type="molecule type" value="Genomic_DNA"/>
</dbReference>
<keyword evidence="3" id="KW-1185">Reference proteome</keyword>
<dbReference type="PANTHER" id="PTHR24148">
    <property type="entry name" value="ANKYRIN REPEAT DOMAIN-CONTAINING PROTEIN 39 HOMOLOG-RELATED"/>
    <property type="match status" value="1"/>
</dbReference>
<evidence type="ECO:0000313" key="2">
    <source>
        <dbReference type="EMBL" id="KAK4224280.1"/>
    </source>
</evidence>
<dbReference type="InterPro" id="IPR010730">
    <property type="entry name" value="HET"/>
</dbReference>
<accession>A0AAN7BIZ6</accession>